<accession>A0A917VT10</accession>
<organism evidence="2 3">
    <name type="scientific">Streptomyces flaveus</name>
    <dbReference type="NCBI Taxonomy" id="66370"/>
    <lineage>
        <taxon>Bacteria</taxon>
        <taxon>Bacillati</taxon>
        <taxon>Actinomycetota</taxon>
        <taxon>Actinomycetes</taxon>
        <taxon>Kitasatosporales</taxon>
        <taxon>Streptomycetaceae</taxon>
        <taxon>Streptomyces</taxon>
        <taxon>Streptomyces aurantiacus group</taxon>
    </lineage>
</organism>
<comment type="caution">
    <text evidence="2">The sequence shown here is derived from an EMBL/GenBank/DDBJ whole genome shotgun (WGS) entry which is preliminary data.</text>
</comment>
<feature type="region of interest" description="Disordered" evidence="1">
    <location>
        <begin position="1"/>
        <end position="22"/>
    </location>
</feature>
<dbReference type="EMBL" id="BMPQ01000041">
    <property type="protein sequence ID" value="GGL11205.1"/>
    <property type="molecule type" value="Genomic_DNA"/>
</dbReference>
<evidence type="ECO:0000256" key="1">
    <source>
        <dbReference type="SAM" id="MobiDB-lite"/>
    </source>
</evidence>
<gene>
    <name evidence="2" type="ORF">GCM10010094_85090</name>
</gene>
<dbReference type="AlphaFoldDB" id="A0A917VT10"/>
<evidence type="ECO:0000313" key="2">
    <source>
        <dbReference type="EMBL" id="GGL11205.1"/>
    </source>
</evidence>
<keyword evidence="3" id="KW-1185">Reference proteome</keyword>
<dbReference type="RefSeq" id="WP_189327084.1">
    <property type="nucleotide sequence ID" value="NZ_BMPQ01000041.1"/>
</dbReference>
<evidence type="ECO:0000313" key="3">
    <source>
        <dbReference type="Proteomes" id="UP000637788"/>
    </source>
</evidence>
<reference evidence="2" key="2">
    <citation type="submission" date="2020-09" db="EMBL/GenBank/DDBJ databases">
        <authorList>
            <person name="Sun Q."/>
            <person name="Ohkuma M."/>
        </authorList>
    </citation>
    <scope>NUCLEOTIDE SEQUENCE</scope>
    <source>
        <strain evidence="2">JCM 3035</strain>
    </source>
</reference>
<name>A0A917VT10_9ACTN</name>
<feature type="region of interest" description="Disordered" evidence="1">
    <location>
        <begin position="50"/>
        <end position="72"/>
    </location>
</feature>
<sequence length="72" mass="7717">MSTHLKEDDGGPTMSNPKAGVYETPDDLLAEFFDDLADREEVKREAECLAAAERSAGSPRRAVHPVGDGLSS</sequence>
<protein>
    <submittedName>
        <fullName evidence="2">Uncharacterized protein</fullName>
    </submittedName>
</protein>
<proteinExistence type="predicted"/>
<reference evidence="2" key="1">
    <citation type="journal article" date="2014" name="Int. J. Syst. Evol. Microbiol.">
        <title>Complete genome sequence of Corynebacterium casei LMG S-19264T (=DSM 44701T), isolated from a smear-ripened cheese.</title>
        <authorList>
            <consortium name="US DOE Joint Genome Institute (JGI-PGF)"/>
            <person name="Walter F."/>
            <person name="Albersmeier A."/>
            <person name="Kalinowski J."/>
            <person name="Ruckert C."/>
        </authorList>
    </citation>
    <scope>NUCLEOTIDE SEQUENCE</scope>
    <source>
        <strain evidence="2">JCM 3035</strain>
    </source>
</reference>
<dbReference type="Proteomes" id="UP000637788">
    <property type="component" value="Unassembled WGS sequence"/>
</dbReference>